<evidence type="ECO:0000256" key="3">
    <source>
        <dbReference type="ARBA" id="ARBA00022448"/>
    </source>
</evidence>
<keyword evidence="7 11" id="KW-0067">ATP-binding</keyword>
<evidence type="ECO:0000259" key="10">
    <source>
        <dbReference type="PROSITE" id="PS50893"/>
    </source>
</evidence>
<dbReference type="NCBIfam" id="TIGR01727">
    <property type="entry name" value="oligo_HPY"/>
    <property type="match status" value="1"/>
</dbReference>
<evidence type="ECO:0000256" key="5">
    <source>
        <dbReference type="ARBA" id="ARBA00022519"/>
    </source>
</evidence>
<comment type="caution">
    <text evidence="11">The sequence shown here is derived from an EMBL/GenBank/DDBJ whole genome shotgun (WGS) entry which is preliminary data.</text>
</comment>
<dbReference type="GO" id="GO:0005524">
    <property type="term" value="F:ATP binding"/>
    <property type="evidence" value="ECO:0007669"/>
    <property type="project" value="UniProtKB-KW"/>
</dbReference>
<dbReference type="Gene3D" id="3.40.50.300">
    <property type="entry name" value="P-loop containing nucleotide triphosphate hydrolases"/>
    <property type="match status" value="1"/>
</dbReference>
<dbReference type="GO" id="GO:0016887">
    <property type="term" value="F:ATP hydrolysis activity"/>
    <property type="evidence" value="ECO:0007669"/>
    <property type="project" value="InterPro"/>
</dbReference>
<dbReference type="PANTHER" id="PTHR43297:SF14">
    <property type="entry name" value="ATPASE AAA-TYPE CORE DOMAIN-CONTAINING PROTEIN"/>
    <property type="match status" value="1"/>
</dbReference>
<evidence type="ECO:0000256" key="8">
    <source>
        <dbReference type="ARBA" id="ARBA00022967"/>
    </source>
</evidence>
<dbReference type="Pfam" id="PF00005">
    <property type="entry name" value="ABC_tran"/>
    <property type="match status" value="1"/>
</dbReference>
<keyword evidence="4" id="KW-1003">Cell membrane</keyword>
<dbReference type="PANTHER" id="PTHR43297">
    <property type="entry name" value="OLIGOPEPTIDE TRANSPORT ATP-BINDING PROTEIN APPD"/>
    <property type="match status" value="1"/>
</dbReference>
<dbReference type="InterPro" id="IPR003593">
    <property type="entry name" value="AAA+_ATPase"/>
</dbReference>
<keyword evidence="3" id="KW-0813">Transport</keyword>
<dbReference type="GO" id="GO:0015833">
    <property type="term" value="P:peptide transport"/>
    <property type="evidence" value="ECO:0007669"/>
    <property type="project" value="InterPro"/>
</dbReference>
<proteinExistence type="inferred from homology"/>
<evidence type="ECO:0000256" key="2">
    <source>
        <dbReference type="ARBA" id="ARBA00005417"/>
    </source>
</evidence>
<keyword evidence="12" id="KW-1185">Reference proteome</keyword>
<dbReference type="InterPro" id="IPR017871">
    <property type="entry name" value="ABC_transporter-like_CS"/>
</dbReference>
<dbReference type="EMBL" id="RKHQ01000001">
    <property type="protein sequence ID" value="ROR96033.1"/>
    <property type="molecule type" value="Genomic_DNA"/>
</dbReference>
<name>A0A3N2D8B7_9MICO</name>
<dbReference type="InterPro" id="IPR027417">
    <property type="entry name" value="P-loop_NTPase"/>
</dbReference>
<evidence type="ECO:0000256" key="6">
    <source>
        <dbReference type="ARBA" id="ARBA00022741"/>
    </source>
</evidence>
<reference evidence="11 12" key="1">
    <citation type="submission" date="2018-11" db="EMBL/GenBank/DDBJ databases">
        <title>Sequencing the genomes of 1000 actinobacteria strains.</title>
        <authorList>
            <person name="Klenk H.-P."/>
        </authorList>
    </citation>
    <scope>NUCLEOTIDE SEQUENCE [LARGE SCALE GENOMIC DNA]</scope>
    <source>
        <strain evidence="11 12">DSM 13521</strain>
    </source>
</reference>
<dbReference type="OrthoDB" id="8481147at2"/>
<evidence type="ECO:0000256" key="7">
    <source>
        <dbReference type="ARBA" id="ARBA00022840"/>
    </source>
</evidence>
<protein>
    <submittedName>
        <fullName evidence="11">Peptide/nickel transport system ATP-binding protein</fullName>
    </submittedName>
</protein>
<feature type="domain" description="ABC transporter" evidence="10">
    <location>
        <begin position="4"/>
        <end position="261"/>
    </location>
</feature>
<dbReference type="InterPro" id="IPR013563">
    <property type="entry name" value="Oligopep_ABC_C"/>
</dbReference>
<dbReference type="RefSeq" id="WP_123738269.1">
    <property type="nucleotide sequence ID" value="NZ_RKHQ01000001.1"/>
</dbReference>
<sequence>MSLLDVKDLRTYFFVDEGVVKAVDGVDLTIGERETVGVIGESGCGKSTMAHSLLRLIQDPGDIVDGTAVVRLKDGTRRDVFALEPDSDELRDIRGNEVAMIFQEPMASFSPVHTIGSQIGEMLQQHTDLDDDEIEERVVDLMRRVGISNPEQRFDQYPHEFSGGMRQRAMIAMALACGPALLIADEPTTALDVTIQAQILQLLKDLQAEEHMSVLYITHNLGVVAEHVDRVYVMYLGRVVESAPTKELFANPRHPYTQKLLRSVPKPGHPVDRLEIIEGSVPIPIGLRPQCGFYSRCQQAIEGVCDVAVPAMTTVTDDEGAQHAVRCFLYSDAVEEESEWSNV</sequence>
<dbReference type="Pfam" id="PF08352">
    <property type="entry name" value="oligo_HPY"/>
    <property type="match status" value="1"/>
</dbReference>
<dbReference type="GO" id="GO:0005886">
    <property type="term" value="C:plasma membrane"/>
    <property type="evidence" value="ECO:0007669"/>
    <property type="project" value="UniProtKB-SubCell"/>
</dbReference>
<dbReference type="InterPro" id="IPR050388">
    <property type="entry name" value="ABC_Ni/Peptide_Import"/>
</dbReference>
<dbReference type="CDD" id="cd03257">
    <property type="entry name" value="ABC_NikE_OppD_transporters"/>
    <property type="match status" value="1"/>
</dbReference>
<evidence type="ECO:0000256" key="4">
    <source>
        <dbReference type="ARBA" id="ARBA00022475"/>
    </source>
</evidence>
<dbReference type="PROSITE" id="PS00211">
    <property type="entry name" value="ABC_TRANSPORTER_1"/>
    <property type="match status" value="1"/>
</dbReference>
<evidence type="ECO:0000313" key="11">
    <source>
        <dbReference type="EMBL" id="ROR96033.1"/>
    </source>
</evidence>
<dbReference type="FunFam" id="3.40.50.300:FF:000016">
    <property type="entry name" value="Oligopeptide ABC transporter ATP-binding component"/>
    <property type="match status" value="1"/>
</dbReference>
<keyword evidence="6" id="KW-0547">Nucleotide-binding</keyword>
<organism evidence="11 12">
    <name type="scientific">Salana multivorans</name>
    <dbReference type="NCBI Taxonomy" id="120377"/>
    <lineage>
        <taxon>Bacteria</taxon>
        <taxon>Bacillati</taxon>
        <taxon>Actinomycetota</taxon>
        <taxon>Actinomycetes</taxon>
        <taxon>Micrococcales</taxon>
        <taxon>Beutenbergiaceae</taxon>
        <taxon>Salana</taxon>
    </lineage>
</organism>
<evidence type="ECO:0000313" key="12">
    <source>
        <dbReference type="Proteomes" id="UP000275356"/>
    </source>
</evidence>
<keyword evidence="9" id="KW-0472">Membrane</keyword>
<keyword evidence="5" id="KW-0997">Cell inner membrane</keyword>
<dbReference type="SMART" id="SM00382">
    <property type="entry name" value="AAA"/>
    <property type="match status" value="1"/>
</dbReference>
<comment type="subcellular location">
    <subcellularLocation>
        <location evidence="1">Cell membrane</location>
        <topology evidence="1">Peripheral membrane protein</topology>
    </subcellularLocation>
</comment>
<dbReference type="InterPro" id="IPR003439">
    <property type="entry name" value="ABC_transporter-like_ATP-bd"/>
</dbReference>
<dbReference type="AlphaFoldDB" id="A0A3N2D8B7"/>
<evidence type="ECO:0000256" key="1">
    <source>
        <dbReference type="ARBA" id="ARBA00004202"/>
    </source>
</evidence>
<dbReference type="Proteomes" id="UP000275356">
    <property type="component" value="Unassembled WGS sequence"/>
</dbReference>
<dbReference type="PROSITE" id="PS50893">
    <property type="entry name" value="ABC_TRANSPORTER_2"/>
    <property type="match status" value="1"/>
</dbReference>
<keyword evidence="8" id="KW-1278">Translocase</keyword>
<gene>
    <name evidence="11" type="ORF">EDD28_0607</name>
</gene>
<evidence type="ECO:0000256" key="9">
    <source>
        <dbReference type="ARBA" id="ARBA00023136"/>
    </source>
</evidence>
<dbReference type="SUPFAM" id="SSF52540">
    <property type="entry name" value="P-loop containing nucleoside triphosphate hydrolases"/>
    <property type="match status" value="1"/>
</dbReference>
<comment type="similarity">
    <text evidence="2">Belongs to the ABC transporter superfamily.</text>
</comment>
<accession>A0A3N2D8B7</accession>